<dbReference type="FunCoup" id="A0A4S2N812">
    <property type="interactions" value="546"/>
</dbReference>
<comment type="similarity">
    <text evidence="1">Belongs to the PIGL family.</text>
</comment>
<feature type="signal peptide" evidence="3">
    <location>
        <begin position="1"/>
        <end position="22"/>
    </location>
</feature>
<feature type="chain" id="PRO_5020427612" description="N-acetylglucosaminylphosphatidylinositol deacetylase" evidence="3">
    <location>
        <begin position="23"/>
        <end position="248"/>
    </location>
</feature>
<reference evidence="4 5" key="1">
    <citation type="submission" date="2019-04" db="EMBL/GenBank/DDBJ databases">
        <title>Comparative genomics and transcriptomics to analyze fruiting body development in filamentous ascomycetes.</title>
        <authorList>
            <consortium name="DOE Joint Genome Institute"/>
            <person name="Lutkenhaus R."/>
            <person name="Traeger S."/>
            <person name="Breuer J."/>
            <person name="Kuo A."/>
            <person name="Lipzen A."/>
            <person name="Pangilinan J."/>
            <person name="Dilworth D."/>
            <person name="Sandor L."/>
            <person name="Poggeler S."/>
            <person name="Barry K."/>
            <person name="Grigoriev I.V."/>
            <person name="Nowrousian M."/>
        </authorList>
    </citation>
    <scope>NUCLEOTIDE SEQUENCE [LARGE SCALE GENOMIC DNA]</scope>
    <source>
        <strain evidence="4 5">CBS 389.68</strain>
    </source>
</reference>
<dbReference type="InParanoid" id="A0A4S2N812"/>
<evidence type="ECO:0000313" key="5">
    <source>
        <dbReference type="Proteomes" id="UP000298138"/>
    </source>
</evidence>
<dbReference type="Proteomes" id="UP000298138">
    <property type="component" value="Unassembled WGS sequence"/>
</dbReference>
<dbReference type="PANTHER" id="PTHR12993">
    <property type="entry name" value="N-ACETYLGLUCOSAMINYL-PHOSPHATIDYLINOSITOL DE-N-ACETYLASE-RELATED"/>
    <property type="match status" value="1"/>
</dbReference>
<evidence type="ECO:0000256" key="3">
    <source>
        <dbReference type="SAM" id="SignalP"/>
    </source>
</evidence>
<dbReference type="GO" id="GO:0016020">
    <property type="term" value="C:membrane"/>
    <property type="evidence" value="ECO:0007669"/>
    <property type="project" value="GOC"/>
</dbReference>
<gene>
    <name evidence="4" type="ORF">EX30DRAFT_357217</name>
</gene>
<evidence type="ECO:0000256" key="2">
    <source>
        <dbReference type="ARBA" id="ARBA00012176"/>
    </source>
</evidence>
<dbReference type="PANTHER" id="PTHR12993:SF11">
    <property type="entry name" value="N-ACETYLGLUCOSAMINYL-PHOSPHATIDYLINOSITOL DE-N-ACETYLASE"/>
    <property type="match status" value="1"/>
</dbReference>
<proteinExistence type="inferred from homology"/>
<keyword evidence="5" id="KW-1185">Reference proteome</keyword>
<dbReference type="Gene3D" id="3.40.50.10320">
    <property type="entry name" value="LmbE-like"/>
    <property type="match status" value="1"/>
</dbReference>
<name>A0A4S2N812_9PEZI</name>
<dbReference type="OrthoDB" id="440160at2759"/>
<dbReference type="InterPro" id="IPR003737">
    <property type="entry name" value="GlcNAc_PI_deacetylase-related"/>
</dbReference>
<accession>A0A4S2N812</accession>
<dbReference type="GO" id="GO:0006506">
    <property type="term" value="P:GPI anchor biosynthetic process"/>
    <property type="evidence" value="ECO:0007669"/>
    <property type="project" value="UniProtKB-UniPathway"/>
</dbReference>
<sequence>MPFLLLLPLPLLFLLFFHLLPTAPPPVFTSKSIILLIAHPDDEAMFFSPTLLGLTSLPGVRVSVLCLSSGDADGLGSVRKGELVESCRRLGVTEREGWVRVVEDAELQDSMSLTWPSSTIADKLSEHADSADMIITFDGRGISGHPNHISLLHGAREFLRKRKEGHGVRLFTLTSVGIVRKYASILDAPLTRWMGKGRLVFVSTWEQVRVAQTAMTDAHKSQMRWFRWGWVGLSRYMVVNDLVEDKGL</sequence>
<dbReference type="EC" id="3.5.1.89" evidence="2"/>
<dbReference type="STRING" id="341454.A0A4S2N812"/>
<dbReference type="GO" id="GO:0000225">
    <property type="term" value="F:N-acetylglucosaminylphosphatidylinositol deacetylase activity"/>
    <property type="evidence" value="ECO:0007669"/>
    <property type="project" value="UniProtKB-EC"/>
</dbReference>
<evidence type="ECO:0000256" key="1">
    <source>
        <dbReference type="ARBA" id="ARBA00006066"/>
    </source>
</evidence>
<dbReference type="UniPathway" id="UPA00196"/>
<keyword evidence="3" id="KW-0732">Signal</keyword>
<organism evidence="4 5">
    <name type="scientific">Ascodesmis nigricans</name>
    <dbReference type="NCBI Taxonomy" id="341454"/>
    <lineage>
        <taxon>Eukaryota</taxon>
        <taxon>Fungi</taxon>
        <taxon>Dikarya</taxon>
        <taxon>Ascomycota</taxon>
        <taxon>Pezizomycotina</taxon>
        <taxon>Pezizomycetes</taxon>
        <taxon>Pezizales</taxon>
        <taxon>Ascodesmidaceae</taxon>
        <taxon>Ascodesmis</taxon>
    </lineage>
</organism>
<dbReference type="GO" id="GO:0005783">
    <property type="term" value="C:endoplasmic reticulum"/>
    <property type="evidence" value="ECO:0007669"/>
    <property type="project" value="TreeGrafter"/>
</dbReference>
<dbReference type="Pfam" id="PF02585">
    <property type="entry name" value="PIG-L"/>
    <property type="match status" value="1"/>
</dbReference>
<dbReference type="InterPro" id="IPR024078">
    <property type="entry name" value="LmbE-like_dom_sf"/>
</dbReference>
<protein>
    <recommendedName>
        <fullName evidence="2">N-acetylglucosaminylphosphatidylinositol deacetylase</fullName>
        <ecNumber evidence="2">3.5.1.89</ecNumber>
    </recommendedName>
</protein>
<dbReference type="SUPFAM" id="SSF102588">
    <property type="entry name" value="LmbE-like"/>
    <property type="match status" value="1"/>
</dbReference>
<dbReference type="AlphaFoldDB" id="A0A4S2N812"/>
<evidence type="ECO:0000313" key="4">
    <source>
        <dbReference type="EMBL" id="TGZ85413.1"/>
    </source>
</evidence>
<dbReference type="EMBL" id="ML220112">
    <property type="protein sequence ID" value="TGZ85413.1"/>
    <property type="molecule type" value="Genomic_DNA"/>
</dbReference>